<dbReference type="InterPro" id="IPR050319">
    <property type="entry name" value="ABC_transp_ATP-bind"/>
</dbReference>
<protein>
    <recommendedName>
        <fullName evidence="4">ABC transporter domain-containing protein</fullName>
    </recommendedName>
</protein>
<dbReference type="PANTHER" id="PTHR43776">
    <property type="entry name" value="TRANSPORT ATP-BINDING PROTEIN"/>
    <property type="match status" value="1"/>
</dbReference>
<dbReference type="CDD" id="cd03257">
    <property type="entry name" value="ABC_NikE_OppD_transporters"/>
    <property type="match status" value="1"/>
</dbReference>
<keyword evidence="1" id="KW-0813">Transport</keyword>
<dbReference type="InterPro" id="IPR003593">
    <property type="entry name" value="AAA+_ATPase"/>
</dbReference>
<reference evidence="5 6" key="1">
    <citation type="submission" date="2017-04" db="EMBL/GenBank/DDBJ databases">
        <title>Novel microbial lineages endemic to geothermal iron-oxide mats fill important gaps in the evolutionary history of Archaea.</title>
        <authorList>
            <person name="Jay Z.J."/>
            <person name="Beam J.P."/>
            <person name="Dlakic M."/>
            <person name="Rusch D.B."/>
            <person name="Kozubal M.A."/>
            <person name="Inskeep W.P."/>
        </authorList>
    </citation>
    <scope>NUCLEOTIDE SEQUENCE [LARGE SCALE GENOMIC DNA]</scope>
    <source>
        <strain evidence="5">OSP_D</strain>
    </source>
</reference>
<dbReference type="PROSITE" id="PS50893">
    <property type="entry name" value="ABC_TRANSPORTER_2"/>
    <property type="match status" value="1"/>
</dbReference>
<keyword evidence="2" id="KW-0547">Nucleotide-binding</keyword>
<dbReference type="InterPro" id="IPR003439">
    <property type="entry name" value="ABC_transporter-like_ATP-bd"/>
</dbReference>
<dbReference type="NCBIfam" id="TIGR01727">
    <property type="entry name" value="oligo_HPY"/>
    <property type="match status" value="1"/>
</dbReference>
<dbReference type="SUPFAM" id="SSF52540">
    <property type="entry name" value="P-loop containing nucleoside triphosphate hydrolases"/>
    <property type="match status" value="1"/>
</dbReference>
<accession>A0A2R6AW06</accession>
<organism evidence="5 6">
    <name type="scientific">Candidatus Marsarchaeota G2 archaeon OSP_D</name>
    <dbReference type="NCBI Taxonomy" id="1978157"/>
    <lineage>
        <taxon>Archaea</taxon>
        <taxon>Candidatus Marsarchaeota</taxon>
        <taxon>Candidatus Marsarchaeota group 2</taxon>
    </lineage>
</organism>
<dbReference type="AlphaFoldDB" id="A0A2R6AW06"/>
<dbReference type="PROSITE" id="PS00211">
    <property type="entry name" value="ABC_TRANSPORTER_1"/>
    <property type="match status" value="1"/>
</dbReference>
<comment type="caution">
    <text evidence="5">The sequence shown here is derived from an EMBL/GenBank/DDBJ whole genome shotgun (WGS) entry which is preliminary data.</text>
</comment>
<dbReference type="InterPro" id="IPR017871">
    <property type="entry name" value="ABC_transporter-like_CS"/>
</dbReference>
<evidence type="ECO:0000313" key="5">
    <source>
        <dbReference type="EMBL" id="PSN90569.1"/>
    </source>
</evidence>
<evidence type="ECO:0000256" key="2">
    <source>
        <dbReference type="ARBA" id="ARBA00022741"/>
    </source>
</evidence>
<dbReference type="GO" id="GO:0005524">
    <property type="term" value="F:ATP binding"/>
    <property type="evidence" value="ECO:0007669"/>
    <property type="project" value="UniProtKB-KW"/>
</dbReference>
<dbReference type="InterPro" id="IPR013563">
    <property type="entry name" value="Oligopep_ABC_C"/>
</dbReference>
<dbReference type="EMBL" id="NEXE01000055">
    <property type="protein sequence ID" value="PSN90569.1"/>
    <property type="molecule type" value="Genomic_DNA"/>
</dbReference>
<dbReference type="GO" id="GO:0055085">
    <property type="term" value="P:transmembrane transport"/>
    <property type="evidence" value="ECO:0007669"/>
    <property type="project" value="UniProtKB-ARBA"/>
</dbReference>
<dbReference type="SMART" id="SM00382">
    <property type="entry name" value="AAA"/>
    <property type="match status" value="1"/>
</dbReference>
<dbReference type="Pfam" id="PF00005">
    <property type="entry name" value="ABC_tran"/>
    <property type="match status" value="1"/>
</dbReference>
<dbReference type="Proteomes" id="UP000240322">
    <property type="component" value="Unassembled WGS sequence"/>
</dbReference>
<evidence type="ECO:0000256" key="1">
    <source>
        <dbReference type="ARBA" id="ARBA00022448"/>
    </source>
</evidence>
<name>A0A2R6AW06_9ARCH</name>
<dbReference type="Pfam" id="PF08352">
    <property type="entry name" value="oligo_HPY"/>
    <property type="match status" value="1"/>
</dbReference>
<evidence type="ECO:0000256" key="3">
    <source>
        <dbReference type="ARBA" id="ARBA00022840"/>
    </source>
</evidence>
<dbReference type="Gene3D" id="3.40.50.300">
    <property type="entry name" value="P-loop containing nucleotide triphosphate hydrolases"/>
    <property type="match status" value="1"/>
</dbReference>
<gene>
    <name evidence="5" type="ORF">B9Q03_06475</name>
</gene>
<dbReference type="GO" id="GO:0015833">
    <property type="term" value="P:peptide transport"/>
    <property type="evidence" value="ECO:0007669"/>
    <property type="project" value="InterPro"/>
</dbReference>
<evidence type="ECO:0000313" key="6">
    <source>
        <dbReference type="Proteomes" id="UP000240322"/>
    </source>
</evidence>
<proteinExistence type="predicted"/>
<dbReference type="GO" id="GO:0016887">
    <property type="term" value="F:ATP hydrolysis activity"/>
    <property type="evidence" value="ECO:0007669"/>
    <property type="project" value="InterPro"/>
</dbReference>
<sequence length="318" mass="35086">MDMIIAETRDVTKRFTLRTGLRDWIMRRRIILTALRSVSVTIPDKKIIGLVGESGSGKTTLGRILGGLEPPSEGTVEFMGSALYGDHSSPTGKIQFVFQDPWAAVNPRFTLSQIVEEPLLLLGYKPSERVSLAREALSSVGLPQDEQFLGRHPWELSGGQLQRVIIARAVVSRPALIIADEPASMLDVSLRIGVLNLIMSLRDSYGTSFFFITHDLAQAMYVADYLYVLYLGEIMEEGPTESVLRQPLNPYTLSLVKSIPTIGSKKLEAIRGEVPSPIKLPSGCGFSTRCPIASTVCRTSHPELTKRGEDRKSRCLLQ</sequence>
<evidence type="ECO:0000259" key="4">
    <source>
        <dbReference type="PROSITE" id="PS50893"/>
    </source>
</evidence>
<dbReference type="InterPro" id="IPR027417">
    <property type="entry name" value="P-loop_NTPase"/>
</dbReference>
<feature type="domain" description="ABC transporter" evidence="4">
    <location>
        <begin position="6"/>
        <end position="256"/>
    </location>
</feature>
<keyword evidence="3" id="KW-0067">ATP-binding</keyword>